<protein>
    <submittedName>
        <fullName evidence="3">Uncharacterized protein</fullName>
    </submittedName>
</protein>
<accession>A0A8S2VKH9</accession>
<dbReference type="AlphaFoldDB" id="A0A8S2VKH9"/>
<dbReference type="EMBL" id="CAJNOK010048249">
    <property type="protein sequence ID" value="CAF1591271.1"/>
    <property type="molecule type" value="Genomic_DNA"/>
</dbReference>
<evidence type="ECO:0000313" key="4">
    <source>
        <dbReference type="Proteomes" id="UP000682733"/>
    </source>
</evidence>
<gene>
    <name evidence="2" type="ORF">OVA965_LOCUS41563</name>
    <name evidence="3" type="ORF">TMI583_LOCUS43238</name>
</gene>
<dbReference type="Proteomes" id="UP000677228">
    <property type="component" value="Unassembled WGS sequence"/>
</dbReference>
<comment type="caution">
    <text evidence="3">The sequence shown here is derived from an EMBL/GenBank/DDBJ whole genome shotgun (WGS) entry which is preliminary data.</text>
</comment>
<proteinExistence type="predicted"/>
<evidence type="ECO:0000313" key="2">
    <source>
        <dbReference type="EMBL" id="CAF1591271.1"/>
    </source>
</evidence>
<dbReference type="EMBL" id="CAJOBA010071670">
    <property type="protein sequence ID" value="CAF4395266.1"/>
    <property type="molecule type" value="Genomic_DNA"/>
</dbReference>
<sequence>MLPAIASQADYPHLPSGSSKPCSCAHERFTSKFDAIAEQLEVTNGLVHSLTNTVSQLMQMQQAMLAVLTQQHQPAAAQMPFSFQLPPPSLTYRFPPSPHFSPDQPNRPIKQQKCNETTQQKRNVKPYDCASPPTQTPNRTTRQTTKKQNSNSSPSVAGTPADISRAPQATTNTTDTTMELEQH</sequence>
<reference evidence="3" key="1">
    <citation type="submission" date="2021-02" db="EMBL/GenBank/DDBJ databases">
        <authorList>
            <person name="Nowell W R."/>
        </authorList>
    </citation>
    <scope>NUCLEOTIDE SEQUENCE</scope>
</reference>
<feature type="compositionally biased region" description="Pro residues" evidence="1">
    <location>
        <begin position="87"/>
        <end position="99"/>
    </location>
</feature>
<feature type="compositionally biased region" description="Low complexity" evidence="1">
    <location>
        <begin position="131"/>
        <end position="151"/>
    </location>
</feature>
<organism evidence="3 4">
    <name type="scientific">Didymodactylos carnosus</name>
    <dbReference type="NCBI Taxonomy" id="1234261"/>
    <lineage>
        <taxon>Eukaryota</taxon>
        <taxon>Metazoa</taxon>
        <taxon>Spiralia</taxon>
        <taxon>Gnathifera</taxon>
        <taxon>Rotifera</taxon>
        <taxon>Eurotatoria</taxon>
        <taxon>Bdelloidea</taxon>
        <taxon>Philodinida</taxon>
        <taxon>Philodinidae</taxon>
        <taxon>Didymodactylos</taxon>
    </lineage>
</organism>
<evidence type="ECO:0000256" key="1">
    <source>
        <dbReference type="SAM" id="MobiDB-lite"/>
    </source>
</evidence>
<name>A0A8S2VKH9_9BILA</name>
<feature type="region of interest" description="Disordered" evidence="1">
    <location>
        <begin position="87"/>
        <end position="183"/>
    </location>
</feature>
<evidence type="ECO:0000313" key="3">
    <source>
        <dbReference type="EMBL" id="CAF4395266.1"/>
    </source>
</evidence>
<feature type="compositionally biased region" description="Polar residues" evidence="1">
    <location>
        <begin position="112"/>
        <end position="121"/>
    </location>
</feature>
<dbReference type="Proteomes" id="UP000682733">
    <property type="component" value="Unassembled WGS sequence"/>
</dbReference>